<proteinExistence type="predicted"/>
<name>A0ACB8RS27_9AGAM</name>
<reference evidence="1" key="2">
    <citation type="journal article" date="2022" name="New Phytol.">
        <title>Evolutionary transition to the ectomycorrhizal habit in the genomes of a hyperdiverse lineage of mushroom-forming fungi.</title>
        <authorList>
            <person name="Looney B."/>
            <person name="Miyauchi S."/>
            <person name="Morin E."/>
            <person name="Drula E."/>
            <person name="Courty P.E."/>
            <person name="Kohler A."/>
            <person name="Kuo A."/>
            <person name="LaButti K."/>
            <person name="Pangilinan J."/>
            <person name="Lipzen A."/>
            <person name="Riley R."/>
            <person name="Andreopoulos W."/>
            <person name="He G."/>
            <person name="Johnson J."/>
            <person name="Nolan M."/>
            <person name="Tritt A."/>
            <person name="Barry K.W."/>
            <person name="Grigoriev I.V."/>
            <person name="Nagy L.G."/>
            <person name="Hibbett D."/>
            <person name="Henrissat B."/>
            <person name="Matheny P.B."/>
            <person name="Labbe J."/>
            <person name="Martin F.M."/>
        </authorList>
    </citation>
    <scope>NUCLEOTIDE SEQUENCE</scope>
    <source>
        <strain evidence="1">FP105234-sp</strain>
    </source>
</reference>
<organism evidence="1 2">
    <name type="scientific">Auriscalpium vulgare</name>
    <dbReference type="NCBI Taxonomy" id="40419"/>
    <lineage>
        <taxon>Eukaryota</taxon>
        <taxon>Fungi</taxon>
        <taxon>Dikarya</taxon>
        <taxon>Basidiomycota</taxon>
        <taxon>Agaricomycotina</taxon>
        <taxon>Agaricomycetes</taxon>
        <taxon>Russulales</taxon>
        <taxon>Auriscalpiaceae</taxon>
        <taxon>Auriscalpium</taxon>
    </lineage>
</organism>
<reference evidence="1" key="1">
    <citation type="submission" date="2021-02" db="EMBL/GenBank/DDBJ databases">
        <authorList>
            <consortium name="DOE Joint Genome Institute"/>
            <person name="Ahrendt S."/>
            <person name="Looney B.P."/>
            <person name="Miyauchi S."/>
            <person name="Morin E."/>
            <person name="Drula E."/>
            <person name="Courty P.E."/>
            <person name="Chicoki N."/>
            <person name="Fauchery L."/>
            <person name="Kohler A."/>
            <person name="Kuo A."/>
            <person name="Labutti K."/>
            <person name="Pangilinan J."/>
            <person name="Lipzen A."/>
            <person name="Riley R."/>
            <person name="Andreopoulos W."/>
            <person name="He G."/>
            <person name="Johnson J."/>
            <person name="Barry K.W."/>
            <person name="Grigoriev I.V."/>
            <person name="Nagy L."/>
            <person name="Hibbett D."/>
            <person name="Henrissat B."/>
            <person name="Matheny P.B."/>
            <person name="Labbe J."/>
            <person name="Martin F."/>
        </authorList>
    </citation>
    <scope>NUCLEOTIDE SEQUENCE</scope>
    <source>
        <strain evidence="1">FP105234-sp</strain>
    </source>
</reference>
<evidence type="ECO:0000313" key="2">
    <source>
        <dbReference type="Proteomes" id="UP000814033"/>
    </source>
</evidence>
<evidence type="ECO:0000313" key="1">
    <source>
        <dbReference type="EMBL" id="KAI0046395.1"/>
    </source>
</evidence>
<gene>
    <name evidence="1" type="ORF">FA95DRAFT_1395942</name>
</gene>
<sequence length="153" mass="16856">MEDTKIGYVAGQLHAGRGTFIVCLEATIRRHELRAVQINSQSVQPLVPARSLPLSPSVMRDGNGRQPSLGRSRAFSSEHPFCGSWPCTALHQVLEGAARSVIAPGPSTTFSRRIATRWGHVRCDVRCNGQRAAYSKRVRRKPRGLVAMRAQKV</sequence>
<keyword evidence="2" id="KW-1185">Reference proteome</keyword>
<accession>A0ACB8RS27</accession>
<dbReference type="EMBL" id="MU275927">
    <property type="protein sequence ID" value="KAI0046395.1"/>
    <property type="molecule type" value="Genomic_DNA"/>
</dbReference>
<protein>
    <submittedName>
        <fullName evidence="1">Uncharacterized protein</fullName>
    </submittedName>
</protein>
<dbReference type="Proteomes" id="UP000814033">
    <property type="component" value="Unassembled WGS sequence"/>
</dbReference>
<comment type="caution">
    <text evidence="1">The sequence shown here is derived from an EMBL/GenBank/DDBJ whole genome shotgun (WGS) entry which is preliminary data.</text>
</comment>